<evidence type="ECO:0000313" key="2">
    <source>
        <dbReference type="EMBL" id="SOQ49438.1"/>
    </source>
</evidence>
<evidence type="ECO:0000256" key="1">
    <source>
        <dbReference type="SAM" id="MobiDB-lite"/>
    </source>
</evidence>
<dbReference type="AlphaFoldDB" id="A0A2H1W8P1"/>
<gene>
    <name evidence="2" type="ORF">SFRICE_002771</name>
</gene>
<dbReference type="EMBL" id="ODYU01007041">
    <property type="protein sequence ID" value="SOQ49438.1"/>
    <property type="molecule type" value="Genomic_DNA"/>
</dbReference>
<name>A0A2H1W8P1_SPOFR</name>
<reference evidence="2" key="1">
    <citation type="submission" date="2016-07" db="EMBL/GenBank/DDBJ databases">
        <authorList>
            <person name="Bretaudeau A."/>
        </authorList>
    </citation>
    <scope>NUCLEOTIDE SEQUENCE</scope>
    <source>
        <strain evidence="2">Rice</strain>
        <tissue evidence="2">Whole body</tissue>
    </source>
</reference>
<proteinExistence type="predicted"/>
<protein>
    <submittedName>
        <fullName evidence="2">SFRICE_002771</fullName>
    </submittedName>
</protein>
<sequence>MIYMVLSHASARLGRLNQSDTTASQKTDWKQRSRYKTASKGDQNQTSVYCARRTACASKSHQPTIDRAQKGRPGAADYLAGYRSSRSKYKVETKKPTTKVWESHTLTRMGRLGRSDTTASQKTDVKQRKRYVSFCEEENNPIAYDDVNFTKVAANF</sequence>
<organism evidence="2">
    <name type="scientific">Spodoptera frugiperda</name>
    <name type="common">Fall armyworm</name>
    <dbReference type="NCBI Taxonomy" id="7108"/>
    <lineage>
        <taxon>Eukaryota</taxon>
        <taxon>Metazoa</taxon>
        <taxon>Ecdysozoa</taxon>
        <taxon>Arthropoda</taxon>
        <taxon>Hexapoda</taxon>
        <taxon>Insecta</taxon>
        <taxon>Pterygota</taxon>
        <taxon>Neoptera</taxon>
        <taxon>Endopterygota</taxon>
        <taxon>Lepidoptera</taxon>
        <taxon>Glossata</taxon>
        <taxon>Ditrysia</taxon>
        <taxon>Noctuoidea</taxon>
        <taxon>Noctuidae</taxon>
        <taxon>Amphipyrinae</taxon>
        <taxon>Spodoptera</taxon>
    </lineage>
</organism>
<accession>A0A2H1W8P1</accession>
<feature type="region of interest" description="Disordered" evidence="1">
    <location>
        <begin position="17"/>
        <end position="44"/>
    </location>
</feature>
<feature type="compositionally biased region" description="Polar residues" evidence="1">
    <location>
        <begin position="17"/>
        <end position="26"/>
    </location>
</feature>